<evidence type="ECO:0000256" key="1">
    <source>
        <dbReference type="SAM" id="SignalP"/>
    </source>
</evidence>
<dbReference type="KEGG" id="mlr:MELLADRAFT_123382"/>
<dbReference type="AlphaFoldDB" id="F4RVV9"/>
<gene>
    <name evidence="2" type="ORF">MELLADRAFT_123382</name>
</gene>
<protein>
    <submittedName>
        <fullName evidence="2">Secreted protein</fullName>
    </submittedName>
</protein>
<name>F4RVV9_MELLP</name>
<proteinExistence type="predicted"/>
<keyword evidence="1" id="KW-0732">Signal</keyword>
<reference evidence="3" key="1">
    <citation type="journal article" date="2011" name="Proc. Natl. Acad. Sci. U.S.A.">
        <title>Obligate biotrophy features unraveled by the genomic analysis of rust fungi.</title>
        <authorList>
            <person name="Duplessis S."/>
            <person name="Cuomo C.A."/>
            <person name="Lin Y.-C."/>
            <person name="Aerts A."/>
            <person name="Tisserant E."/>
            <person name="Veneault-Fourrey C."/>
            <person name="Joly D.L."/>
            <person name="Hacquard S."/>
            <person name="Amselem J."/>
            <person name="Cantarel B.L."/>
            <person name="Chiu R."/>
            <person name="Coutinho P.M."/>
            <person name="Feau N."/>
            <person name="Field M."/>
            <person name="Frey P."/>
            <person name="Gelhaye E."/>
            <person name="Goldberg J."/>
            <person name="Grabherr M.G."/>
            <person name="Kodira C.D."/>
            <person name="Kohler A."/>
            <person name="Kuees U."/>
            <person name="Lindquist E.A."/>
            <person name="Lucas S.M."/>
            <person name="Mago R."/>
            <person name="Mauceli E."/>
            <person name="Morin E."/>
            <person name="Murat C."/>
            <person name="Pangilinan J.L."/>
            <person name="Park R."/>
            <person name="Pearson M."/>
            <person name="Quesneville H."/>
            <person name="Rouhier N."/>
            <person name="Sakthikumar S."/>
            <person name="Salamov A.A."/>
            <person name="Schmutz J."/>
            <person name="Selles B."/>
            <person name="Shapiro H."/>
            <person name="Tanguay P."/>
            <person name="Tuskan G.A."/>
            <person name="Henrissat B."/>
            <person name="Van de Peer Y."/>
            <person name="Rouze P."/>
            <person name="Ellis J.G."/>
            <person name="Dodds P.N."/>
            <person name="Schein J.E."/>
            <person name="Zhong S."/>
            <person name="Hamelin R.C."/>
            <person name="Grigoriev I.V."/>
            <person name="Szabo L.J."/>
            <person name="Martin F."/>
        </authorList>
    </citation>
    <scope>NUCLEOTIDE SEQUENCE [LARGE SCALE GENOMIC DNA]</scope>
    <source>
        <strain evidence="3">98AG31 / pathotype 3-4-7</strain>
    </source>
</reference>
<accession>F4RVV9</accession>
<dbReference type="InParanoid" id="F4RVV9"/>
<sequence length="126" mass="13925">MSTHSLLIVFFIACLIFVADACLVCGYDGRQYDAQNPAYTASSFCQGVAIATNCQAKEWNTHFAADRWGEITLCRMLCDQPSTCAEELTNKDPNGIVGAKQYKTLIGYAELACNLWPVHRESLIHA</sequence>
<dbReference type="RefSeq" id="XP_007413308.1">
    <property type="nucleotide sequence ID" value="XM_007413246.1"/>
</dbReference>
<feature type="signal peptide" evidence="1">
    <location>
        <begin position="1"/>
        <end position="21"/>
    </location>
</feature>
<dbReference type="VEuPathDB" id="FungiDB:MELLADRAFT_123382"/>
<dbReference type="HOGENOM" id="CLU_1960056_0_0_1"/>
<feature type="chain" id="PRO_5003321815" evidence="1">
    <location>
        <begin position="22"/>
        <end position="126"/>
    </location>
</feature>
<dbReference type="Proteomes" id="UP000001072">
    <property type="component" value="Unassembled WGS sequence"/>
</dbReference>
<dbReference type="EMBL" id="GL883124">
    <property type="protein sequence ID" value="EGG03514.1"/>
    <property type="molecule type" value="Genomic_DNA"/>
</dbReference>
<organism evidence="3">
    <name type="scientific">Melampsora larici-populina (strain 98AG31 / pathotype 3-4-7)</name>
    <name type="common">Poplar leaf rust fungus</name>
    <dbReference type="NCBI Taxonomy" id="747676"/>
    <lineage>
        <taxon>Eukaryota</taxon>
        <taxon>Fungi</taxon>
        <taxon>Dikarya</taxon>
        <taxon>Basidiomycota</taxon>
        <taxon>Pucciniomycotina</taxon>
        <taxon>Pucciniomycetes</taxon>
        <taxon>Pucciniales</taxon>
        <taxon>Melampsoraceae</taxon>
        <taxon>Melampsora</taxon>
    </lineage>
</organism>
<dbReference type="GeneID" id="18926347"/>
<evidence type="ECO:0000313" key="3">
    <source>
        <dbReference type="Proteomes" id="UP000001072"/>
    </source>
</evidence>
<keyword evidence="3" id="KW-1185">Reference proteome</keyword>
<evidence type="ECO:0000313" key="2">
    <source>
        <dbReference type="EMBL" id="EGG03514.1"/>
    </source>
</evidence>